<feature type="disulfide bond" evidence="10">
    <location>
        <begin position="160"/>
        <end position="169"/>
    </location>
</feature>
<evidence type="ECO:0000256" key="12">
    <source>
        <dbReference type="SAM" id="SignalP"/>
    </source>
</evidence>
<dbReference type="Proteomes" id="UP000694580">
    <property type="component" value="Chromosome 1"/>
</dbReference>
<dbReference type="RefSeq" id="XP_028847123.1">
    <property type="nucleotide sequence ID" value="XM_028991290.1"/>
</dbReference>
<protein>
    <recommendedName>
        <fullName evidence="13">EGF-like domain-containing protein</fullName>
    </recommendedName>
</protein>
<dbReference type="SMART" id="SM00179">
    <property type="entry name" value="EGF_CA"/>
    <property type="match status" value="3"/>
</dbReference>
<dbReference type="PROSITE" id="PS01186">
    <property type="entry name" value="EGF_2"/>
    <property type="match status" value="4"/>
</dbReference>
<feature type="domain" description="EGF-like" evidence="13">
    <location>
        <begin position="211"/>
        <end position="249"/>
    </location>
</feature>
<evidence type="ECO:0000259" key="13">
    <source>
        <dbReference type="PROSITE" id="PS50026"/>
    </source>
</evidence>
<feature type="domain" description="EGF-like" evidence="13">
    <location>
        <begin position="23"/>
        <end position="56"/>
    </location>
</feature>
<keyword evidence="7 11" id="KW-0472">Membrane</keyword>
<keyword evidence="9" id="KW-0325">Glycoprotein</keyword>
<comment type="subcellular location">
    <subcellularLocation>
        <location evidence="1">Membrane</location>
        <topology evidence="1">Single-pass type I membrane protein</topology>
    </subcellularLocation>
</comment>
<evidence type="ECO:0000256" key="7">
    <source>
        <dbReference type="ARBA" id="ARBA00023136"/>
    </source>
</evidence>
<keyword evidence="3 11" id="KW-0812">Transmembrane</keyword>
<dbReference type="FunFam" id="2.10.25.10:FF:000018">
    <property type="entry name" value="Delta-like 1"/>
    <property type="match status" value="1"/>
</dbReference>
<feature type="domain" description="EGF-like" evidence="13">
    <location>
        <begin position="90"/>
        <end position="127"/>
    </location>
</feature>
<dbReference type="GeneTree" id="ENSGT00940000154225"/>
<dbReference type="FunFam" id="2.10.25.10:FF:000012">
    <property type="entry name" value="Delta-like protein"/>
    <property type="match status" value="1"/>
</dbReference>
<feature type="disulfide bond" evidence="10">
    <location>
        <begin position="220"/>
        <end position="237"/>
    </location>
</feature>
<dbReference type="SUPFAM" id="SSF57196">
    <property type="entry name" value="EGF/Laminin"/>
    <property type="match status" value="4"/>
</dbReference>
<dbReference type="PANTHER" id="PTHR24044">
    <property type="entry name" value="NOTCH LIGAND FAMILY MEMBER"/>
    <property type="match status" value="1"/>
</dbReference>
<keyword evidence="6 11" id="KW-1133">Transmembrane helix</keyword>
<dbReference type="InterPro" id="IPR001881">
    <property type="entry name" value="EGF-like_Ca-bd_dom"/>
</dbReference>
<feature type="disulfide bond" evidence="10">
    <location>
        <begin position="198"/>
        <end position="207"/>
    </location>
</feature>
<dbReference type="PROSITE" id="PS00022">
    <property type="entry name" value="EGF_1"/>
    <property type="match status" value="6"/>
</dbReference>
<dbReference type="CDD" id="cd00054">
    <property type="entry name" value="EGF_CA"/>
    <property type="match status" value="3"/>
</dbReference>
<evidence type="ECO:0000313" key="14">
    <source>
        <dbReference type="Ensembl" id="ENSDCDP00010046575.1"/>
    </source>
</evidence>
<keyword evidence="8 10" id="KW-1015">Disulfide bond</keyword>
<dbReference type="GO" id="GO:0005112">
    <property type="term" value="F:Notch binding"/>
    <property type="evidence" value="ECO:0007669"/>
    <property type="project" value="TreeGrafter"/>
</dbReference>
<gene>
    <name evidence="14" type="primary">DLK1</name>
</gene>
<name>A0AAY4DME7_9TELE</name>
<evidence type="ECO:0000256" key="1">
    <source>
        <dbReference type="ARBA" id="ARBA00004479"/>
    </source>
</evidence>
<feature type="chain" id="PRO_5044288950" description="EGF-like domain-containing protein" evidence="12">
    <location>
        <begin position="25"/>
        <end position="390"/>
    </location>
</feature>
<evidence type="ECO:0000256" key="8">
    <source>
        <dbReference type="ARBA" id="ARBA00023157"/>
    </source>
</evidence>
<feature type="disulfide bond" evidence="10">
    <location>
        <begin position="46"/>
        <end position="55"/>
    </location>
</feature>
<proteinExistence type="predicted"/>
<reference evidence="14" key="2">
    <citation type="submission" date="2025-08" db="UniProtKB">
        <authorList>
            <consortium name="Ensembl"/>
        </authorList>
    </citation>
    <scope>IDENTIFICATION</scope>
</reference>
<keyword evidence="5" id="KW-0677">Repeat</keyword>
<evidence type="ECO:0000256" key="2">
    <source>
        <dbReference type="ARBA" id="ARBA00022536"/>
    </source>
</evidence>
<dbReference type="Pfam" id="PF21700">
    <property type="entry name" value="EGF_DL_JAG"/>
    <property type="match status" value="1"/>
</dbReference>
<dbReference type="InterPro" id="IPR000742">
    <property type="entry name" value="EGF"/>
</dbReference>
<evidence type="ECO:0000256" key="6">
    <source>
        <dbReference type="ARBA" id="ARBA00022989"/>
    </source>
</evidence>
<dbReference type="SMART" id="SM00181">
    <property type="entry name" value="EGF"/>
    <property type="match status" value="6"/>
</dbReference>
<dbReference type="InterPro" id="IPR050906">
    <property type="entry name" value="Notch_signaling"/>
</dbReference>
<evidence type="ECO:0000256" key="3">
    <source>
        <dbReference type="ARBA" id="ARBA00022692"/>
    </source>
</evidence>
<dbReference type="Pfam" id="PF00008">
    <property type="entry name" value="EGF"/>
    <property type="match status" value="3"/>
</dbReference>
<dbReference type="GeneID" id="114796786"/>
<sequence length="390" mass="41940">MNVAELPALAALFICLGTVDVVKGLECSSGCHPDNAVCEESGECRCRAGWRGAMCDQCISFPGCLHGTCVKAWECICEPGWVGSQCNEDKKNWCSSEPCSGNSTCVETGEGGYLCICPDGYIGEHCQHKKGPCLTNGSPCQNGGTCTDSDGLDVHSTCICPPSFAGNFCEISTDKCEPNPCANGGLCTERATSYSCSCPPGFSGPTCNSSRLQPCISNPCLNGGSCIRRRGDGGVRCLCLPGFLGPLCSSFQDQRPQPKPRSSLLSGSLSPQHYSLPAHAFHKLLRSPDRELLKITLKETIHAPGPLSTHSQVICFVVLALLTCLVVLGTMGIIFFSRCEIWMANAKYSQLVRQQRDYLLRTTNGEEHTVNIILPEKIQLTSYGKHYSSI</sequence>
<keyword evidence="4 12" id="KW-0732">Signal</keyword>
<feature type="domain" description="EGF-like" evidence="13">
    <location>
        <begin position="129"/>
        <end position="170"/>
    </location>
</feature>
<dbReference type="FunFam" id="2.10.25.10:FF:000118">
    <property type="entry name" value="protein delta homolog 2"/>
    <property type="match status" value="2"/>
</dbReference>
<dbReference type="GO" id="GO:0007417">
    <property type="term" value="P:central nervous system development"/>
    <property type="evidence" value="ECO:0007669"/>
    <property type="project" value="UniProtKB-ARBA"/>
</dbReference>
<dbReference type="Gene3D" id="2.10.25.10">
    <property type="entry name" value="Laminin"/>
    <property type="match status" value="5"/>
</dbReference>
<dbReference type="AlphaFoldDB" id="A0AAY4DME7"/>
<feature type="signal peptide" evidence="12">
    <location>
        <begin position="1"/>
        <end position="24"/>
    </location>
</feature>
<feature type="disulfide bond" evidence="10">
    <location>
        <begin position="239"/>
        <end position="248"/>
    </location>
</feature>
<reference evidence="14" key="3">
    <citation type="submission" date="2025-09" db="UniProtKB">
        <authorList>
            <consortium name="Ensembl"/>
        </authorList>
    </citation>
    <scope>IDENTIFICATION</scope>
</reference>
<feature type="transmembrane region" description="Helical" evidence="11">
    <location>
        <begin position="316"/>
        <end position="337"/>
    </location>
</feature>
<dbReference type="PROSITE" id="PS50026">
    <property type="entry name" value="EGF_3"/>
    <property type="match status" value="5"/>
</dbReference>
<evidence type="ECO:0000256" key="11">
    <source>
        <dbReference type="SAM" id="Phobius"/>
    </source>
</evidence>
<feature type="disulfide bond" evidence="10">
    <location>
        <begin position="117"/>
        <end position="126"/>
    </location>
</feature>
<organism evidence="14 15">
    <name type="scientific">Denticeps clupeoides</name>
    <name type="common">denticle herring</name>
    <dbReference type="NCBI Taxonomy" id="299321"/>
    <lineage>
        <taxon>Eukaryota</taxon>
        <taxon>Metazoa</taxon>
        <taxon>Chordata</taxon>
        <taxon>Craniata</taxon>
        <taxon>Vertebrata</taxon>
        <taxon>Euteleostomi</taxon>
        <taxon>Actinopterygii</taxon>
        <taxon>Neopterygii</taxon>
        <taxon>Teleostei</taxon>
        <taxon>Clupei</taxon>
        <taxon>Clupeiformes</taxon>
        <taxon>Denticipitoidei</taxon>
        <taxon>Denticipitidae</taxon>
        <taxon>Denticeps</taxon>
    </lineage>
</organism>
<keyword evidence="15" id="KW-1185">Reference proteome</keyword>
<evidence type="ECO:0000256" key="5">
    <source>
        <dbReference type="ARBA" id="ARBA00022737"/>
    </source>
</evidence>
<evidence type="ECO:0000256" key="10">
    <source>
        <dbReference type="PROSITE-ProRule" id="PRU00076"/>
    </source>
</evidence>
<comment type="caution">
    <text evidence="10">Lacks conserved residue(s) required for the propagation of feature annotation.</text>
</comment>
<accession>A0AAY4DME7</accession>
<evidence type="ECO:0000256" key="4">
    <source>
        <dbReference type="ARBA" id="ARBA00022729"/>
    </source>
</evidence>
<evidence type="ECO:0000313" key="15">
    <source>
        <dbReference type="Proteomes" id="UP000694580"/>
    </source>
</evidence>
<keyword evidence="2 10" id="KW-0245">EGF-like domain</keyword>
<feature type="domain" description="EGF-like" evidence="13">
    <location>
        <begin position="172"/>
        <end position="208"/>
    </location>
</feature>
<dbReference type="GO" id="GO:0005509">
    <property type="term" value="F:calcium ion binding"/>
    <property type="evidence" value="ECO:0007669"/>
    <property type="project" value="InterPro"/>
</dbReference>
<dbReference type="Ensembl" id="ENSDCDT00010056781.1">
    <property type="protein sequence ID" value="ENSDCDP00010046575.1"/>
    <property type="gene ID" value="ENSDCDG00010028425.1"/>
</dbReference>
<evidence type="ECO:0000256" key="9">
    <source>
        <dbReference type="ARBA" id="ARBA00023180"/>
    </source>
</evidence>
<reference evidence="14 15" key="1">
    <citation type="submission" date="2020-06" db="EMBL/GenBank/DDBJ databases">
        <authorList>
            <consortium name="Wellcome Sanger Institute Data Sharing"/>
        </authorList>
    </citation>
    <scope>NUCLEOTIDE SEQUENCE [LARGE SCALE GENOMIC DNA]</scope>
</reference>
<dbReference type="GO" id="GO:0016020">
    <property type="term" value="C:membrane"/>
    <property type="evidence" value="ECO:0007669"/>
    <property type="project" value="UniProtKB-SubCell"/>
</dbReference>